<feature type="non-terminal residue" evidence="2">
    <location>
        <position position="760"/>
    </location>
</feature>
<organism evidence="2 3">
    <name type="scientific">Edaphochlamys debaryana</name>
    <dbReference type="NCBI Taxonomy" id="47281"/>
    <lineage>
        <taxon>Eukaryota</taxon>
        <taxon>Viridiplantae</taxon>
        <taxon>Chlorophyta</taxon>
        <taxon>core chlorophytes</taxon>
        <taxon>Chlorophyceae</taxon>
        <taxon>CS clade</taxon>
        <taxon>Chlamydomonadales</taxon>
        <taxon>Chlamydomonadales incertae sedis</taxon>
        <taxon>Edaphochlamys</taxon>
    </lineage>
</organism>
<accession>A0A835XDU5</accession>
<proteinExistence type="predicted"/>
<dbReference type="EMBL" id="JAEHOE010000478">
    <property type="protein sequence ID" value="KAG2481831.1"/>
    <property type="molecule type" value="Genomic_DNA"/>
</dbReference>
<feature type="compositionally biased region" description="Low complexity" evidence="1">
    <location>
        <begin position="443"/>
        <end position="458"/>
    </location>
</feature>
<name>A0A835XDU5_9CHLO</name>
<feature type="region of interest" description="Disordered" evidence="1">
    <location>
        <begin position="426"/>
        <end position="458"/>
    </location>
</feature>
<feature type="compositionally biased region" description="Gly residues" evidence="1">
    <location>
        <begin position="533"/>
        <end position="546"/>
    </location>
</feature>
<evidence type="ECO:0000313" key="3">
    <source>
        <dbReference type="Proteomes" id="UP000612055"/>
    </source>
</evidence>
<dbReference type="AlphaFoldDB" id="A0A835XDU5"/>
<feature type="region of interest" description="Disordered" evidence="1">
    <location>
        <begin position="71"/>
        <end position="107"/>
    </location>
</feature>
<feature type="compositionally biased region" description="Low complexity" evidence="1">
    <location>
        <begin position="96"/>
        <end position="107"/>
    </location>
</feature>
<evidence type="ECO:0000313" key="2">
    <source>
        <dbReference type="EMBL" id="KAG2481831.1"/>
    </source>
</evidence>
<reference evidence="2" key="1">
    <citation type="journal article" date="2020" name="bioRxiv">
        <title>Comparative genomics of Chlamydomonas.</title>
        <authorList>
            <person name="Craig R.J."/>
            <person name="Hasan A.R."/>
            <person name="Ness R.W."/>
            <person name="Keightley P.D."/>
        </authorList>
    </citation>
    <scope>NUCLEOTIDE SEQUENCE</scope>
    <source>
        <strain evidence="2">CCAP 11/70</strain>
    </source>
</reference>
<sequence length="760" mass="78461">DLGRLASALLDTCLSPASEGASAEGAGPSAQELAAALAACRLQPPCGTSGRALAPNAPLLLLEEATANGGGLGSPSALGSEAGGGTGDARGEEATEAGPGTEAGAGAVCPETLTEREAARLSAEVTHNLWWCLGSVVLHVFRAPHRQLQSSPASWEARRCDLLLGSARRRLRRELLAGAAEQAAGLQAAPGPSGRGGTWEGLRLQAASRLRSTLHVYDLCTALTGRMACMLRQALPPSAAPLGEELRAWLRLAEAAVARTVAEQEAAAWAAAAERLAVAAEGGGGAAQSERAAACRRAALAASAAAASQARALLAPPPHPALLVYLAPKAALWYRQTSKQRYDEAGMGHRREEQQQKLAVAAAAAAGAAPAAVKVAERAAAHAESRALSFKIAGRVARRDMMRAMELTGLVSEQAKAYEAELELLSGAGQGPPQSSDAGDVGSEAAASSSSFASAAEAEASPAEAQVVECVPGQGVEARGGHAPAHRWWADVLHAFWCEHGWGCAPLTALSSRVLAARAAARAGASQRPAGQGAAGGGGGGGGGGRGGEDEKAARAADIESVMYGFKDTVHLQRLARRPLACLGGLSMSAALQLLVRVDRMVIFTSIAMNGPTVNGQRQTEACVLLQPLGRAGHALRMVAPAMPVRELPRDPAAAQPRVAEALERRKAVTFACERAQEVELLLVVMSRIREARAAARQREVVLLLHDPKDHEMELVALPEASLPRLRLIACEAAHVGADGVVELDEAMQRRRGRGGDDSD</sequence>
<protein>
    <submittedName>
        <fullName evidence="2">Uncharacterized protein</fullName>
    </submittedName>
</protein>
<gene>
    <name evidence="2" type="ORF">HYH03_019203</name>
</gene>
<evidence type="ECO:0000256" key="1">
    <source>
        <dbReference type="SAM" id="MobiDB-lite"/>
    </source>
</evidence>
<dbReference type="Proteomes" id="UP000612055">
    <property type="component" value="Unassembled WGS sequence"/>
</dbReference>
<feature type="region of interest" description="Disordered" evidence="1">
    <location>
        <begin position="525"/>
        <end position="552"/>
    </location>
</feature>
<comment type="caution">
    <text evidence="2">The sequence shown here is derived from an EMBL/GenBank/DDBJ whole genome shotgun (WGS) entry which is preliminary data.</text>
</comment>
<keyword evidence="3" id="KW-1185">Reference proteome</keyword>